<dbReference type="Proteomes" id="UP001182556">
    <property type="component" value="Unassembled WGS sequence"/>
</dbReference>
<dbReference type="SUPFAM" id="SSF52075">
    <property type="entry name" value="Outer arm dynein light chain 1"/>
    <property type="match status" value="1"/>
</dbReference>
<dbReference type="SMART" id="SM00369">
    <property type="entry name" value="LRR_TYP"/>
    <property type="match status" value="3"/>
</dbReference>
<evidence type="ECO:0000313" key="5">
    <source>
        <dbReference type="EMBL" id="KAK1922235.1"/>
    </source>
</evidence>
<feature type="region of interest" description="Disordered" evidence="3">
    <location>
        <begin position="145"/>
        <end position="203"/>
    </location>
</feature>
<keyword evidence="2" id="KW-0677">Repeat</keyword>
<dbReference type="Gene3D" id="3.80.10.10">
    <property type="entry name" value="Ribonuclease Inhibitor"/>
    <property type="match status" value="1"/>
</dbReference>
<evidence type="ECO:0000256" key="1">
    <source>
        <dbReference type="ARBA" id="ARBA00022614"/>
    </source>
</evidence>
<feature type="region of interest" description="Disordered" evidence="3">
    <location>
        <begin position="1"/>
        <end position="98"/>
    </location>
</feature>
<evidence type="ECO:0000256" key="2">
    <source>
        <dbReference type="ARBA" id="ARBA00022737"/>
    </source>
</evidence>
<dbReference type="Gene3D" id="3.60.10.10">
    <property type="entry name" value="Endonuclease/exonuclease/phosphatase"/>
    <property type="match status" value="1"/>
</dbReference>
<dbReference type="InterPro" id="IPR005135">
    <property type="entry name" value="Endo/exonuclease/phosphatase"/>
</dbReference>
<dbReference type="Pfam" id="PF03372">
    <property type="entry name" value="Exo_endo_phos"/>
    <property type="match status" value="1"/>
</dbReference>
<feature type="region of interest" description="Disordered" evidence="3">
    <location>
        <begin position="234"/>
        <end position="258"/>
    </location>
</feature>
<keyword evidence="1" id="KW-0433">Leucine-rich repeat</keyword>
<dbReference type="GO" id="GO:0000175">
    <property type="term" value="F:3'-5'-RNA exonuclease activity"/>
    <property type="evidence" value="ECO:0007669"/>
    <property type="project" value="TreeGrafter"/>
</dbReference>
<dbReference type="InterPro" id="IPR003591">
    <property type="entry name" value="Leu-rich_rpt_typical-subtyp"/>
</dbReference>
<feature type="compositionally biased region" description="Gly residues" evidence="3">
    <location>
        <begin position="88"/>
        <end position="98"/>
    </location>
</feature>
<gene>
    <name evidence="5" type="ORF">DB88DRAFT_388614</name>
</gene>
<protein>
    <submittedName>
        <fullName evidence="5">Component of the CCR4-NOT transcriptional complex</fullName>
    </submittedName>
</protein>
<dbReference type="InterPro" id="IPR050410">
    <property type="entry name" value="CCR4/nocturin_mRNA_transcr"/>
</dbReference>
<feature type="compositionally biased region" description="Gly residues" evidence="3">
    <location>
        <begin position="54"/>
        <end position="68"/>
    </location>
</feature>
<proteinExistence type="predicted"/>
<comment type="caution">
    <text evidence="5">The sequence shown here is derived from an EMBL/GenBank/DDBJ whole genome shotgun (WGS) entry which is preliminary data.</text>
</comment>
<evidence type="ECO:0000259" key="4">
    <source>
        <dbReference type="Pfam" id="PF03372"/>
    </source>
</evidence>
<dbReference type="CDD" id="cd09097">
    <property type="entry name" value="Deadenylase_CCR4"/>
    <property type="match status" value="1"/>
</dbReference>
<keyword evidence="6" id="KW-1185">Reference proteome</keyword>
<reference evidence="5" key="1">
    <citation type="submission" date="2023-02" db="EMBL/GenBank/DDBJ databases">
        <title>Identification and recombinant expression of a fungal hydrolase from Papiliotrema laurentii that hydrolyzes apple cutin and clears colloidal polyester polyurethane.</title>
        <authorList>
            <consortium name="DOE Joint Genome Institute"/>
            <person name="Roman V.A."/>
            <person name="Bojanowski C."/>
            <person name="Crable B.R."/>
            <person name="Wagner D.N."/>
            <person name="Hung C.S."/>
            <person name="Nadeau L.J."/>
            <person name="Schratz L."/>
            <person name="Haridas S."/>
            <person name="Pangilinan J."/>
            <person name="Lipzen A."/>
            <person name="Na H."/>
            <person name="Yan M."/>
            <person name="Ng V."/>
            <person name="Grigoriev I.V."/>
            <person name="Spatafora J.W."/>
            <person name="Barlow D."/>
            <person name="Biffinger J."/>
            <person name="Kelley-Loughnane N."/>
            <person name="Varaljay V.A."/>
            <person name="Crookes-Goodson W.J."/>
        </authorList>
    </citation>
    <scope>NUCLEOTIDE SEQUENCE</scope>
    <source>
        <strain evidence="5">5307AH</strain>
    </source>
</reference>
<dbReference type="SUPFAM" id="SSF56219">
    <property type="entry name" value="DNase I-like"/>
    <property type="match status" value="1"/>
</dbReference>
<feature type="compositionally biased region" description="Polar residues" evidence="3">
    <location>
        <begin position="1"/>
        <end position="14"/>
    </location>
</feature>
<dbReference type="EMBL" id="JAODAN010000009">
    <property type="protein sequence ID" value="KAK1922235.1"/>
    <property type="molecule type" value="Genomic_DNA"/>
</dbReference>
<dbReference type="PANTHER" id="PTHR12121">
    <property type="entry name" value="CARBON CATABOLITE REPRESSOR PROTEIN 4"/>
    <property type="match status" value="1"/>
</dbReference>
<evidence type="ECO:0000256" key="3">
    <source>
        <dbReference type="SAM" id="MobiDB-lite"/>
    </source>
</evidence>
<sequence length="775" mass="84165">MYFSHHQSQPGSSNSKHHDGPPGPPNGLGAWGRHPFPPPGGPGAGMPLPSPAFGGPGGPGGPGQGPNGMLGYPPPPHHGHGPHHPSFGTGGAGGMHLQGAGQGMGLSYGMGLFGQGANGGASGGSPPRQESTVPMTQFWQHQLMRAEASRSSNSPHHRARTAAMASRMSNKPSAVTISDPNVRPSSAASGSGLTPAPNGIHKKNTSLSLLSHTTDRTETPPPAEANLTTNLTTGQQIDPATPAAIPAPQDKNGEEASEPWTGLDLGGIKLRTLSPAMFAFSHITSLYINHNALTAIPPAISALRQLTLLDATANEITSIPPELGILCKLKELLLFDNHISTLPVELGTLYNLETLGIDGNPVEERLKKILVEDGTPALIAHLRDNAGMGPSPPERQWIEVDPDEDSPEEGKQESFTVLSYNILCHHFAPGATYSYTPSWALDWNYRKQSILQEIINASADVVCLQEVDGEQFLDYFYPQLQEHGYEGSHYSRTRARTMSADEAGKVDGCATFWKDKRFQLVETQVVEFNQIALHKTDIRTDDMFNRVMSRDNIAVVAALEFKASGARLLVANSHIYWDHRYRDVKLVQIGMLMEELEKIVERFSMLPPKPSVESSEYNNGRGPPKYDKAEKGRDIPLVLCVDLNSLSGSAVHDFISNGRIAPDHEDFMAHTYGKYTAQGLSHSLKLRSACERFGEMKMTNFTPTFHAAIDYVFHTPRNLKVTSVLGDVEPSYLEKTVGFPNAHFPSDHIPIFVQFRVKGKTDPAPKRDVHHGFSK</sequence>
<evidence type="ECO:0000313" key="6">
    <source>
        <dbReference type="Proteomes" id="UP001182556"/>
    </source>
</evidence>
<organism evidence="5 6">
    <name type="scientific">Papiliotrema laurentii</name>
    <name type="common">Cryptococcus laurentii</name>
    <dbReference type="NCBI Taxonomy" id="5418"/>
    <lineage>
        <taxon>Eukaryota</taxon>
        <taxon>Fungi</taxon>
        <taxon>Dikarya</taxon>
        <taxon>Basidiomycota</taxon>
        <taxon>Agaricomycotina</taxon>
        <taxon>Tremellomycetes</taxon>
        <taxon>Tremellales</taxon>
        <taxon>Rhynchogastremaceae</taxon>
        <taxon>Papiliotrema</taxon>
    </lineage>
</organism>
<accession>A0AAD9CVD8</accession>
<name>A0AAD9CVD8_PAPLA</name>
<feature type="compositionally biased region" description="Polar residues" evidence="3">
    <location>
        <begin position="170"/>
        <end position="192"/>
    </location>
</feature>
<feature type="compositionally biased region" description="Low complexity" evidence="3">
    <location>
        <begin position="235"/>
        <end position="250"/>
    </location>
</feature>
<dbReference type="InterPro" id="IPR036691">
    <property type="entry name" value="Endo/exonu/phosph_ase_sf"/>
</dbReference>
<dbReference type="PANTHER" id="PTHR12121:SF100">
    <property type="entry name" value="POLY(A)-SPECIFIC RIBONUCLEASE"/>
    <property type="match status" value="1"/>
</dbReference>
<feature type="domain" description="Endonuclease/exonuclease/phosphatase" evidence="4">
    <location>
        <begin position="418"/>
        <end position="748"/>
    </location>
</feature>
<dbReference type="InterPro" id="IPR032675">
    <property type="entry name" value="LRR_dom_sf"/>
</dbReference>
<dbReference type="AlphaFoldDB" id="A0AAD9CVD8"/>